<feature type="non-terminal residue" evidence="2">
    <location>
        <position position="1"/>
    </location>
</feature>
<accession>A0ABT8W658</accession>
<dbReference type="InterPro" id="IPR018389">
    <property type="entry name" value="DctP_fam"/>
</dbReference>
<dbReference type="RefSeq" id="WP_303276282.1">
    <property type="nucleotide sequence ID" value="NZ_JAUOEK010000042.1"/>
</dbReference>
<keyword evidence="3" id="KW-1185">Reference proteome</keyword>
<proteinExistence type="predicted"/>
<evidence type="ECO:0000313" key="2">
    <source>
        <dbReference type="EMBL" id="MDO5968605.1"/>
    </source>
</evidence>
<gene>
    <name evidence="2" type="primary">dctP</name>
    <name evidence="2" type="ORF">Q4Q35_02185</name>
</gene>
<dbReference type="PANTHER" id="PTHR33376">
    <property type="match status" value="1"/>
</dbReference>
<dbReference type="Gene3D" id="3.40.190.170">
    <property type="entry name" value="Bacterial extracellular solute-binding protein, family 7"/>
    <property type="match status" value="1"/>
</dbReference>
<comment type="caution">
    <text evidence="2">The sequence shown here is derived from an EMBL/GenBank/DDBJ whole genome shotgun (WGS) entry which is preliminary data.</text>
</comment>
<evidence type="ECO:0000256" key="1">
    <source>
        <dbReference type="ARBA" id="ARBA00022729"/>
    </source>
</evidence>
<name>A0ABT8W658_9FLAO</name>
<dbReference type="NCBIfam" id="NF037995">
    <property type="entry name" value="TRAP_S1"/>
    <property type="match status" value="1"/>
</dbReference>
<keyword evidence="1" id="KW-0732">Signal</keyword>
<dbReference type="EMBL" id="JAUOEK010000042">
    <property type="protein sequence ID" value="MDO5968605.1"/>
    <property type="molecule type" value="Genomic_DNA"/>
</dbReference>
<organism evidence="2 3">
    <name type="scientific">Flavivirga aquimarina</name>
    <dbReference type="NCBI Taxonomy" id="2027862"/>
    <lineage>
        <taxon>Bacteria</taxon>
        <taxon>Pseudomonadati</taxon>
        <taxon>Bacteroidota</taxon>
        <taxon>Flavobacteriia</taxon>
        <taxon>Flavobacteriales</taxon>
        <taxon>Flavobacteriaceae</taxon>
        <taxon>Flavivirga</taxon>
    </lineage>
</organism>
<dbReference type="Pfam" id="PF03480">
    <property type="entry name" value="DctP"/>
    <property type="match status" value="1"/>
</dbReference>
<sequence length="115" mass="13190">PPSFVSSNHYEVSKYYTIDEHSAVPDVLLISTKYWEKLSEQERQWVEAAATESSQAQKEYWRASVEASMKTAKEAGVEVIIPEKSLFAEKSKSVLEDFKKEYPEMTPLINQIKAE</sequence>
<reference evidence="2" key="1">
    <citation type="submission" date="2023-07" db="EMBL/GenBank/DDBJ databases">
        <title>Two novel species in the genus Flavivirga.</title>
        <authorList>
            <person name="Kwon K."/>
        </authorList>
    </citation>
    <scope>NUCLEOTIDE SEQUENCE</scope>
    <source>
        <strain evidence="2">KCTC 52353</strain>
    </source>
</reference>
<dbReference type="InterPro" id="IPR038404">
    <property type="entry name" value="TRAP_DctP_sf"/>
</dbReference>
<dbReference type="PANTHER" id="PTHR33376:SF2">
    <property type="entry name" value="DICARBOXYLATE-BINDING PERIPLASMIC PROTEIN"/>
    <property type="match status" value="1"/>
</dbReference>
<protein>
    <submittedName>
        <fullName evidence="2">TRAP transporter substrate-binding protein DctP</fullName>
    </submittedName>
</protein>
<evidence type="ECO:0000313" key="3">
    <source>
        <dbReference type="Proteomes" id="UP001176883"/>
    </source>
</evidence>
<dbReference type="Proteomes" id="UP001176883">
    <property type="component" value="Unassembled WGS sequence"/>
</dbReference>